<protein>
    <submittedName>
        <fullName evidence="6">DegT/DnrJ/EryC1/StrS family aminotransferase</fullName>
    </submittedName>
</protein>
<feature type="active site" description="Proton acceptor" evidence="3">
    <location>
        <position position="190"/>
    </location>
</feature>
<evidence type="ECO:0000313" key="7">
    <source>
        <dbReference type="Proteomes" id="UP001155483"/>
    </source>
</evidence>
<proteinExistence type="inferred from homology"/>
<keyword evidence="6" id="KW-0032">Aminotransferase</keyword>
<dbReference type="GO" id="GO:0000271">
    <property type="term" value="P:polysaccharide biosynthetic process"/>
    <property type="evidence" value="ECO:0007669"/>
    <property type="project" value="TreeGrafter"/>
</dbReference>
<dbReference type="GO" id="GO:0030170">
    <property type="term" value="F:pyridoxal phosphate binding"/>
    <property type="evidence" value="ECO:0007669"/>
    <property type="project" value="TreeGrafter"/>
</dbReference>
<keyword evidence="7" id="KW-1185">Reference proteome</keyword>
<dbReference type="PIRSF" id="PIRSF000390">
    <property type="entry name" value="PLP_StrS"/>
    <property type="match status" value="1"/>
</dbReference>
<keyword evidence="1 4" id="KW-0663">Pyridoxal phosphate</keyword>
<reference evidence="6" key="2">
    <citation type="submission" date="2023-04" db="EMBL/GenBank/DDBJ databases">
        <title>Paracnuella aquatica gen. nov., sp. nov., a member of the family Chitinophagaceae isolated from a hot spring.</title>
        <authorList>
            <person name="Wang C."/>
        </authorList>
    </citation>
    <scope>NUCLEOTIDE SEQUENCE</scope>
    <source>
        <strain evidence="6">LB-8</strain>
    </source>
</reference>
<dbReference type="Proteomes" id="UP001155483">
    <property type="component" value="Unassembled WGS sequence"/>
</dbReference>
<dbReference type="EMBL" id="JAOTIF010000002">
    <property type="protein sequence ID" value="MCU7548498.1"/>
    <property type="molecule type" value="Genomic_DNA"/>
</dbReference>
<sequence length="370" mass="41513">MIKFLDLLKLNKQYETAIKSAMSRVFDSGWYIQGEAVKQFEQNYATYCGSKHCIGVANGLDALILIIRAYKELGLLREGDEILVPSNTYIASIIAISENRLTPVLIEPDEITYNIDPNKIEAAITPRVKAIMPVHLYGQLCDMEAINAIAQKYGLLVIEDAAQSHGALHNNGKKSGNLCDAAGHSFYPGKNLGALGDGGAITTNNDELASTIRAIANYGSHKKYHNLYKGPNSRLDELQAAILDEKLKGLDRDNERRREIAKCYISEIKNPNVQLPYYSGGNDHVFHLFVVRVKNRDHFQQYLLDNKVQTVIHYPIPPHKQVAYKEYNYMSLPIAERIHQEVLSLPISPVMSDNEIEKIIAVIGLYKKLC</sequence>
<dbReference type="Pfam" id="PF01041">
    <property type="entry name" value="DegT_DnrJ_EryC1"/>
    <property type="match status" value="1"/>
</dbReference>
<name>A0A9X3BH57_9BACT</name>
<feature type="modified residue" description="N6-(pyridoxal phosphate)lysine" evidence="4">
    <location>
        <position position="190"/>
    </location>
</feature>
<evidence type="ECO:0000256" key="3">
    <source>
        <dbReference type="PIRSR" id="PIRSR000390-1"/>
    </source>
</evidence>
<evidence type="ECO:0000256" key="4">
    <source>
        <dbReference type="PIRSR" id="PIRSR000390-2"/>
    </source>
</evidence>
<organism evidence="6 7">
    <name type="scientific">Paraflavisolibacter caeni</name>
    <dbReference type="NCBI Taxonomy" id="2982496"/>
    <lineage>
        <taxon>Bacteria</taxon>
        <taxon>Pseudomonadati</taxon>
        <taxon>Bacteroidota</taxon>
        <taxon>Chitinophagia</taxon>
        <taxon>Chitinophagales</taxon>
        <taxon>Chitinophagaceae</taxon>
        <taxon>Paraflavisolibacter</taxon>
    </lineage>
</organism>
<dbReference type="SUPFAM" id="SSF53383">
    <property type="entry name" value="PLP-dependent transferases"/>
    <property type="match status" value="1"/>
</dbReference>
<dbReference type="InterPro" id="IPR015422">
    <property type="entry name" value="PyrdxlP-dep_Trfase_small"/>
</dbReference>
<keyword evidence="6" id="KW-0808">Transferase</keyword>
<evidence type="ECO:0000256" key="5">
    <source>
        <dbReference type="RuleBase" id="RU004508"/>
    </source>
</evidence>
<dbReference type="InterPro" id="IPR015424">
    <property type="entry name" value="PyrdxlP-dep_Trfase"/>
</dbReference>
<dbReference type="InterPro" id="IPR015421">
    <property type="entry name" value="PyrdxlP-dep_Trfase_major"/>
</dbReference>
<dbReference type="PANTHER" id="PTHR30244">
    <property type="entry name" value="TRANSAMINASE"/>
    <property type="match status" value="1"/>
</dbReference>
<accession>A0A9X3BH57</accession>
<dbReference type="PANTHER" id="PTHR30244:SF36">
    <property type="entry name" value="3-OXO-GLUCOSE-6-PHOSPHATE:GLUTAMATE AMINOTRANSFERASE"/>
    <property type="match status" value="1"/>
</dbReference>
<dbReference type="Gene3D" id="3.40.640.10">
    <property type="entry name" value="Type I PLP-dependent aspartate aminotransferase-like (Major domain)"/>
    <property type="match status" value="1"/>
</dbReference>
<dbReference type="RefSeq" id="WP_279295945.1">
    <property type="nucleotide sequence ID" value="NZ_JAOTIF010000002.1"/>
</dbReference>
<evidence type="ECO:0000313" key="6">
    <source>
        <dbReference type="EMBL" id="MCU7548498.1"/>
    </source>
</evidence>
<evidence type="ECO:0000256" key="2">
    <source>
        <dbReference type="ARBA" id="ARBA00037999"/>
    </source>
</evidence>
<dbReference type="GO" id="GO:0008483">
    <property type="term" value="F:transaminase activity"/>
    <property type="evidence" value="ECO:0007669"/>
    <property type="project" value="UniProtKB-KW"/>
</dbReference>
<dbReference type="CDD" id="cd00616">
    <property type="entry name" value="AHBA_syn"/>
    <property type="match status" value="1"/>
</dbReference>
<dbReference type="Gene3D" id="3.90.1150.10">
    <property type="entry name" value="Aspartate Aminotransferase, domain 1"/>
    <property type="match status" value="1"/>
</dbReference>
<dbReference type="AlphaFoldDB" id="A0A9X3BH57"/>
<dbReference type="InterPro" id="IPR000653">
    <property type="entry name" value="DegT/StrS_aminotransferase"/>
</dbReference>
<comment type="caution">
    <text evidence="6">The sequence shown here is derived from an EMBL/GenBank/DDBJ whole genome shotgun (WGS) entry which is preliminary data.</text>
</comment>
<evidence type="ECO:0000256" key="1">
    <source>
        <dbReference type="ARBA" id="ARBA00022898"/>
    </source>
</evidence>
<comment type="similarity">
    <text evidence="2 5">Belongs to the DegT/DnrJ/EryC1 family.</text>
</comment>
<gene>
    <name evidence="6" type="ORF">OCK74_05190</name>
</gene>
<reference evidence="6" key="1">
    <citation type="submission" date="2022-09" db="EMBL/GenBank/DDBJ databases">
        <authorList>
            <person name="Yuan C."/>
            <person name="Ke Z."/>
        </authorList>
    </citation>
    <scope>NUCLEOTIDE SEQUENCE</scope>
    <source>
        <strain evidence="6">LB-8</strain>
    </source>
</reference>